<keyword evidence="5" id="KW-0560">Oxidoreductase</keyword>
<dbReference type="Proteomes" id="UP000648075">
    <property type="component" value="Unassembled WGS sequence"/>
</dbReference>
<dbReference type="InterPro" id="IPR000415">
    <property type="entry name" value="Nitroreductase-like"/>
</dbReference>
<reference evidence="7" key="1">
    <citation type="journal article" date="2014" name="Int. J. Syst. Evol. Microbiol.">
        <title>Complete genome sequence of Corynebacterium casei LMG S-19264T (=DSM 44701T), isolated from a smear-ripened cheese.</title>
        <authorList>
            <consortium name="US DOE Joint Genome Institute (JGI-PGF)"/>
            <person name="Walter F."/>
            <person name="Albersmeier A."/>
            <person name="Kalinowski J."/>
            <person name="Ruckert C."/>
        </authorList>
    </citation>
    <scope>NUCLEOTIDE SEQUENCE</scope>
    <source>
        <strain evidence="7">KCTC 32255</strain>
    </source>
</reference>
<keyword evidence="8" id="KW-1185">Reference proteome</keyword>
<dbReference type="InterPro" id="IPR029479">
    <property type="entry name" value="Nitroreductase"/>
</dbReference>
<name>A0A918UEA3_9SPHN</name>
<proteinExistence type="inferred from homology"/>
<evidence type="ECO:0000256" key="4">
    <source>
        <dbReference type="ARBA" id="ARBA00022643"/>
    </source>
</evidence>
<dbReference type="AlphaFoldDB" id="A0A918UEA3"/>
<organism evidence="7 8">
    <name type="scientific">Novosphingobium colocasiae</name>
    <dbReference type="NCBI Taxonomy" id="1256513"/>
    <lineage>
        <taxon>Bacteria</taxon>
        <taxon>Pseudomonadati</taxon>
        <taxon>Pseudomonadota</taxon>
        <taxon>Alphaproteobacteria</taxon>
        <taxon>Sphingomonadales</taxon>
        <taxon>Sphingomonadaceae</taxon>
        <taxon>Novosphingobium</taxon>
    </lineage>
</organism>
<dbReference type="PANTHER" id="PTHR43673">
    <property type="entry name" value="NAD(P)H NITROREDUCTASE YDGI-RELATED"/>
    <property type="match status" value="1"/>
</dbReference>
<comment type="cofactor">
    <cofactor evidence="1">
        <name>FMN</name>
        <dbReference type="ChEBI" id="CHEBI:58210"/>
    </cofactor>
</comment>
<evidence type="ECO:0000313" key="8">
    <source>
        <dbReference type="Proteomes" id="UP000648075"/>
    </source>
</evidence>
<evidence type="ECO:0000256" key="5">
    <source>
        <dbReference type="ARBA" id="ARBA00023002"/>
    </source>
</evidence>
<gene>
    <name evidence="7" type="ORF">GCM10011614_08350</name>
</gene>
<dbReference type="SUPFAM" id="SSF55469">
    <property type="entry name" value="FMN-dependent nitroreductase-like"/>
    <property type="match status" value="1"/>
</dbReference>
<accession>A0A918UEA3</accession>
<keyword evidence="4" id="KW-0288">FMN</keyword>
<dbReference type="EMBL" id="BMZA01000002">
    <property type="protein sequence ID" value="GGY95932.1"/>
    <property type="molecule type" value="Genomic_DNA"/>
</dbReference>
<evidence type="ECO:0000256" key="1">
    <source>
        <dbReference type="ARBA" id="ARBA00001917"/>
    </source>
</evidence>
<feature type="domain" description="Nitroreductase" evidence="6">
    <location>
        <begin position="32"/>
        <end position="219"/>
    </location>
</feature>
<dbReference type="PANTHER" id="PTHR43673:SF2">
    <property type="entry name" value="NITROREDUCTASE"/>
    <property type="match status" value="1"/>
</dbReference>
<sequence>MTATLPLSSNTADRRLWLPRNPENPLIVSDAVASRRTVRSFLDTPVDLETVTRVLDRARMTPSGCNFQPWLATVLTGEPLRAMQDKMLAAKPQDPIEYSFSEPNASPRHLSRLQEVGARMYGALGVSRDDAAAREEFMRENLVSFGAPVVLVCYFERFMGPPQWSDVGMWLQTIMLLLREEGLDSCPQEYLSLHARLIKDHIGVSDETHILFCGLAIGHRDPDAPVNTFERPRLPLDQQVTFLGF</sequence>
<protein>
    <submittedName>
        <fullName evidence="7">NADH dehydrogenase</fullName>
    </submittedName>
</protein>
<reference evidence="7" key="2">
    <citation type="submission" date="2020-09" db="EMBL/GenBank/DDBJ databases">
        <authorList>
            <person name="Sun Q."/>
            <person name="Kim S."/>
        </authorList>
    </citation>
    <scope>NUCLEOTIDE SEQUENCE</scope>
    <source>
        <strain evidence="7">KCTC 32255</strain>
    </source>
</reference>
<evidence type="ECO:0000259" key="6">
    <source>
        <dbReference type="Pfam" id="PF00881"/>
    </source>
</evidence>
<evidence type="ECO:0000256" key="3">
    <source>
        <dbReference type="ARBA" id="ARBA00022630"/>
    </source>
</evidence>
<evidence type="ECO:0000256" key="2">
    <source>
        <dbReference type="ARBA" id="ARBA00007118"/>
    </source>
</evidence>
<evidence type="ECO:0000313" key="7">
    <source>
        <dbReference type="EMBL" id="GGY95932.1"/>
    </source>
</evidence>
<comment type="caution">
    <text evidence="7">The sequence shown here is derived from an EMBL/GenBank/DDBJ whole genome shotgun (WGS) entry which is preliminary data.</text>
</comment>
<dbReference type="GO" id="GO:0016491">
    <property type="term" value="F:oxidoreductase activity"/>
    <property type="evidence" value="ECO:0007669"/>
    <property type="project" value="UniProtKB-KW"/>
</dbReference>
<dbReference type="Gene3D" id="3.40.109.10">
    <property type="entry name" value="NADH Oxidase"/>
    <property type="match status" value="1"/>
</dbReference>
<dbReference type="Pfam" id="PF00881">
    <property type="entry name" value="Nitroreductase"/>
    <property type="match status" value="1"/>
</dbReference>
<keyword evidence="3" id="KW-0285">Flavoprotein</keyword>
<comment type="similarity">
    <text evidence="2">Belongs to the nitroreductase family.</text>
</comment>
<dbReference type="CDD" id="cd02136">
    <property type="entry name" value="PnbA_NfnB-like"/>
    <property type="match status" value="1"/>
</dbReference>